<gene>
    <name evidence="1" type="ORF">ECRASSUSDP1_LOCUS7307</name>
</gene>
<accession>A0AAD1UBC8</accession>
<proteinExistence type="predicted"/>
<dbReference type="Proteomes" id="UP001295684">
    <property type="component" value="Unassembled WGS sequence"/>
</dbReference>
<evidence type="ECO:0000313" key="2">
    <source>
        <dbReference type="Proteomes" id="UP001295684"/>
    </source>
</evidence>
<evidence type="ECO:0000313" key="1">
    <source>
        <dbReference type="EMBL" id="CAI2366036.1"/>
    </source>
</evidence>
<organism evidence="1 2">
    <name type="scientific">Euplotes crassus</name>
    <dbReference type="NCBI Taxonomy" id="5936"/>
    <lineage>
        <taxon>Eukaryota</taxon>
        <taxon>Sar</taxon>
        <taxon>Alveolata</taxon>
        <taxon>Ciliophora</taxon>
        <taxon>Intramacronucleata</taxon>
        <taxon>Spirotrichea</taxon>
        <taxon>Hypotrichia</taxon>
        <taxon>Euplotida</taxon>
        <taxon>Euplotidae</taxon>
        <taxon>Moneuplotes</taxon>
    </lineage>
</organism>
<comment type="caution">
    <text evidence="1">The sequence shown here is derived from an EMBL/GenBank/DDBJ whole genome shotgun (WGS) entry which is preliminary data.</text>
</comment>
<reference evidence="1" key="1">
    <citation type="submission" date="2023-07" db="EMBL/GenBank/DDBJ databases">
        <authorList>
            <consortium name="AG Swart"/>
            <person name="Singh M."/>
            <person name="Singh A."/>
            <person name="Seah K."/>
            <person name="Emmerich C."/>
        </authorList>
    </citation>
    <scope>NUCLEOTIDE SEQUENCE</scope>
    <source>
        <strain evidence="1">DP1</strain>
    </source>
</reference>
<dbReference type="EMBL" id="CAMPGE010007108">
    <property type="protein sequence ID" value="CAI2366036.1"/>
    <property type="molecule type" value="Genomic_DNA"/>
</dbReference>
<dbReference type="AlphaFoldDB" id="A0AAD1UBC8"/>
<name>A0AAD1UBC8_EUPCR</name>
<protein>
    <submittedName>
        <fullName evidence="1">Uncharacterized protein</fullName>
    </submittedName>
</protein>
<sequence>MSTRRGYSAVRPPFPKHRSKLSKLSNVLNSSPYDRTGGVLDYHIEDGYEWEDRKGNFSGSRTCDLRGKKEQRKVRGWERRERVHGAWMGEWDVRKTMRGIQRDDRYEEKRREEERGRQEYESAVYLMDCAKNFLELLNKFKEKNPGKIDTTEVNKKIIEIVSKAHNIEKLSSTYQTSTSKNI</sequence>
<keyword evidence="2" id="KW-1185">Reference proteome</keyword>